<dbReference type="EMBL" id="LIAE01006488">
    <property type="protein sequence ID" value="PAV88860.1"/>
    <property type="molecule type" value="Genomic_DNA"/>
</dbReference>
<feature type="region of interest" description="Disordered" evidence="1">
    <location>
        <begin position="1"/>
        <end position="144"/>
    </location>
</feature>
<feature type="compositionally biased region" description="Basic and acidic residues" evidence="1">
    <location>
        <begin position="26"/>
        <end position="37"/>
    </location>
</feature>
<feature type="compositionally biased region" description="Basic and acidic residues" evidence="1">
    <location>
        <begin position="308"/>
        <end position="319"/>
    </location>
</feature>
<proteinExistence type="predicted"/>
<evidence type="ECO:0000256" key="1">
    <source>
        <dbReference type="SAM" id="MobiDB-lite"/>
    </source>
</evidence>
<feature type="region of interest" description="Disordered" evidence="1">
    <location>
        <begin position="234"/>
        <end position="347"/>
    </location>
</feature>
<feature type="compositionally biased region" description="Low complexity" evidence="1">
    <location>
        <begin position="258"/>
        <end position="276"/>
    </location>
</feature>
<feature type="compositionally biased region" description="Polar residues" evidence="1">
    <location>
        <begin position="237"/>
        <end position="248"/>
    </location>
</feature>
<evidence type="ECO:0000313" key="2">
    <source>
        <dbReference type="EMBL" id="PAV88860.1"/>
    </source>
</evidence>
<name>A0A2A2LRR6_9BILA</name>
<comment type="caution">
    <text evidence="2">The sequence shown here is derived from an EMBL/GenBank/DDBJ whole genome shotgun (WGS) entry which is preliminary data.</text>
</comment>
<dbReference type="AlphaFoldDB" id="A0A2A2LRR6"/>
<feature type="compositionally biased region" description="Basic and acidic residues" evidence="1">
    <location>
        <begin position="61"/>
        <end position="92"/>
    </location>
</feature>
<reference evidence="2 3" key="1">
    <citation type="journal article" date="2017" name="Curr. Biol.">
        <title>Genome architecture and evolution of a unichromosomal asexual nematode.</title>
        <authorList>
            <person name="Fradin H."/>
            <person name="Zegar C."/>
            <person name="Gutwein M."/>
            <person name="Lucas J."/>
            <person name="Kovtun M."/>
            <person name="Corcoran D."/>
            <person name="Baugh L.R."/>
            <person name="Kiontke K."/>
            <person name="Gunsalus K."/>
            <person name="Fitch D.H."/>
            <person name="Piano F."/>
        </authorList>
    </citation>
    <scope>NUCLEOTIDE SEQUENCE [LARGE SCALE GENOMIC DNA]</scope>
    <source>
        <strain evidence="2">PF1309</strain>
    </source>
</reference>
<feature type="compositionally biased region" description="Low complexity" evidence="1">
    <location>
        <begin position="93"/>
        <end position="106"/>
    </location>
</feature>
<gene>
    <name evidence="2" type="ORF">WR25_01728</name>
</gene>
<feature type="compositionally biased region" description="Low complexity" evidence="1">
    <location>
        <begin position="12"/>
        <end position="23"/>
    </location>
</feature>
<organism evidence="2 3">
    <name type="scientific">Diploscapter pachys</name>
    <dbReference type="NCBI Taxonomy" id="2018661"/>
    <lineage>
        <taxon>Eukaryota</taxon>
        <taxon>Metazoa</taxon>
        <taxon>Ecdysozoa</taxon>
        <taxon>Nematoda</taxon>
        <taxon>Chromadorea</taxon>
        <taxon>Rhabditida</taxon>
        <taxon>Rhabditina</taxon>
        <taxon>Rhabditomorpha</taxon>
        <taxon>Rhabditoidea</taxon>
        <taxon>Rhabditidae</taxon>
        <taxon>Diploscapter</taxon>
    </lineage>
</organism>
<evidence type="ECO:0000313" key="3">
    <source>
        <dbReference type="Proteomes" id="UP000218231"/>
    </source>
</evidence>
<feature type="compositionally biased region" description="Low complexity" evidence="1">
    <location>
        <begin position="46"/>
        <end position="60"/>
    </location>
</feature>
<protein>
    <submittedName>
        <fullName evidence="2">Uncharacterized protein</fullName>
    </submittedName>
</protein>
<feature type="region of interest" description="Disordered" evidence="1">
    <location>
        <begin position="168"/>
        <end position="207"/>
    </location>
</feature>
<feature type="compositionally biased region" description="Polar residues" evidence="1">
    <location>
        <begin position="320"/>
        <end position="335"/>
    </location>
</feature>
<feature type="compositionally biased region" description="Polar residues" evidence="1">
    <location>
        <begin position="179"/>
        <end position="207"/>
    </location>
</feature>
<accession>A0A2A2LRR6</accession>
<sequence length="347" mass="38283">MKETVAQVQRATLQPQLQMQTQQNAKQKDKMGEEKKKTVIATPPAQIQHSQLKQQVLQQLMDKEKNEGDRRAEQIEHAKHKDEEEHKVEHSQQPEPTATSTQSTQQRQKEVKDGVQKEDSTLTETDCEMGSAKADKAGESRNATGQVLDHIDFSKPPPNVVSIQLPPATTQAEVKPAAQDQSPSTFTSVPASTVISPSLTQQPQSLTHPTLLPLMAMNIQLPPSEQRIQSIPFAATPSLSNARNNASKDQSKTRYVDRGQPSQQQQPNQQQFSNFGQGQGNGHNQGGSRGRGPMNNVAKGVYGNRGNRGSDRDHNKQEHGQGNFNDNDNSPQFSNGPAPVEDEEDWN</sequence>
<feature type="compositionally biased region" description="Basic and acidic residues" evidence="1">
    <location>
        <begin position="107"/>
        <end position="120"/>
    </location>
</feature>
<dbReference type="Proteomes" id="UP000218231">
    <property type="component" value="Unassembled WGS sequence"/>
</dbReference>
<feature type="compositionally biased region" description="Gly residues" evidence="1">
    <location>
        <begin position="277"/>
        <end position="290"/>
    </location>
</feature>
<keyword evidence="3" id="KW-1185">Reference proteome</keyword>
<feature type="compositionally biased region" description="Polar residues" evidence="1">
    <location>
        <begin position="1"/>
        <end position="11"/>
    </location>
</feature>